<dbReference type="GO" id="GO:0004650">
    <property type="term" value="F:polygalacturonase activity"/>
    <property type="evidence" value="ECO:0007669"/>
    <property type="project" value="InterPro"/>
</dbReference>
<evidence type="ECO:0000256" key="1">
    <source>
        <dbReference type="ARBA" id="ARBA00004191"/>
    </source>
</evidence>
<dbReference type="Gene3D" id="2.160.20.10">
    <property type="entry name" value="Single-stranded right-handed beta-helix, Pectin lyase-like"/>
    <property type="match status" value="1"/>
</dbReference>
<organism evidence="10 11">
    <name type="scientific">Quercus suber</name>
    <name type="common">Cork oak</name>
    <dbReference type="NCBI Taxonomy" id="58331"/>
    <lineage>
        <taxon>Eukaryota</taxon>
        <taxon>Viridiplantae</taxon>
        <taxon>Streptophyta</taxon>
        <taxon>Embryophyta</taxon>
        <taxon>Tracheophyta</taxon>
        <taxon>Spermatophyta</taxon>
        <taxon>Magnoliopsida</taxon>
        <taxon>eudicotyledons</taxon>
        <taxon>Gunneridae</taxon>
        <taxon>Pentapetalae</taxon>
        <taxon>rosids</taxon>
        <taxon>fabids</taxon>
        <taxon>Fagales</taxon>
        <taxon>Fagaceae</taxon>
        <taxon>Quercus</taxon>
    </lineage>
</organism>
<evidence type="ECO:0000256" key="8">
    <source>
        <dbReference type="PROSITE-ProRule" id="PRU10052"/>
    </source>
</evidence>
<comment type="subcellular location">
    <subcellularLocation>
        <location evidence="1">Secreted</location>
        <location evidence="1">Cell wall</location>
    </subcellularLocation>
</comment>
<keyword evidence="11" id="KW-1185">Reference proteome</keyword>
<keyword evidence="5 9" id="KW-0378">Hydrolase</keyword>
<comment type="caution">
    <text evidence="10">The sequence shown here is derived from an EMBL/GenBank/DDBJ whole genome shotgun (WGS) entry which is preliminary data.</text>
</comment>
<dbReference type="InterPro" id="IPR000743">
    <property type="entry name" value="Glyco_hydro_28"/>
</dbReference>
<evidence type="ECO:0000256" key="9">
    <source>
        <dbReference type="RuleBase" id="RU361169"/>
    </source>
</evidence>
<evidence type="ECO:0000256" key="5">
    <source>
        <dbReference type="ARBA" id="ARBA00022801"/>
    </source>
</evidence>
<sequence>MVKKKKCNKDKNYNVLPIDSKFFHINLLECKKLQFQHVTIIAPANSLNTDGIHMGHSSQITITNANIGTGDDCISICDGTQDFTANEVTCGPGHGISIGSLGKVTGATLSNTDNGVRIKTLPSSSSRVASDIHFEDVVMKNVGNPIIINQNYCLNNQCSNQRHFKKIRGTSSTKKVVNLICTKSVPCQQVVLSDIDLAYKGGGGSTTSTFTNVQHAILGKQNPPACINKH</sequence>
<name>A0AAW0KF54_QUESU</name>
<evidence type="ECO:0000313" key="10">
    <source>
        <dbReference type="EMBL" id="KAK7837104.1"/>
    </source>
</evidence>
<keyword evidence="3" id="KW-0134">Cell wall</keyword>
<dbReference type="Pfam" id="PF00295">
    <property type="entry name" value="Glyco_hydro_28"/>
    <property type="match status" value="1"/>
</dbReference>
<dbReference type="GO" id="GO:0005975">
    <property type="term" value="P:carbohydrate metabolic process"/>
    <property type="evidence" value="ECO:0007669"/>
    <property type="project" value="InterPro"/>
</dbReference>
<evidence type="ECO:0000313" key="11">
    <source>
        <dbReference type="Proteomes" id="UP000237347"/>
    </source>
</evidence>
<dbReference type="PANTHER" id="PTHR31375">
    <property type="match status" value="1"/>
</dbReference>
<comment type="similarity">
    <text evidence="2 9">Belongs to the glycosyl hydrolase 28 family.</text>
</comment>
<dbReference type="AlphaFoldDB" id="A0AAW0KF54"/>
<dbReference type="PROSITE" id="PS00502">
    <property type="entry name" value="POLYGALACTURONASE"/>
    <property type="match status" value="1"/>
</dbReference>
<dbReference type="InterPro" id="IPR012334">
    <property type="entry name" value="Pectin_lyas_fold"/>
</dbReference>
<keyword evidence="4" id="KW-0964">Secreted</keyword>
<gene>
    <name evidence="10" type="primary">plaa2_10</name>
    <name evidence="10" type="ORF">CFP56_021681</name>
</gene>
<evidence type="ECO:0000256" key="4">
    <source>
        <dbReference type="ARBA" id="ARBA00022525"/>
    </source>
</evidence>
<dbReference type="GO" id="GO:0071555">
    <property type="term" value="P:cell wall organization"/>
    <property type="evidence" value="ECO:0007669"/>
    <property type="project" value="UniProtKB-KW"/>
</dbReference>
<keyword evidence="6 9" id="KW-0326">Glycosidase</keyword>
<evidence type="ECO:0000256" key="7">
    <source>
        <dbReference type="ARBA" id="ARBA00023316"/>
    </source>
</evidence>
<accession>A0AAW0KF54</accession>
<dbReference type="Proteomes" id="UP000237347">
    <property type="component" value="Unassembled WGS sequence"/>
</dbReference>
<proteinExistence type="inferred from homology"/>
<evidence type="ECO:0000256" key="3">
    <source>
        <dbReference type="ARBA" id="ARBA00022512"/>
    </source>
</evidence>
<reference evidence="10 11" key="1">
    <citation type="journal article" date="2018" name="Sci. Data">
        <title>The draft genome sequence of cork oak.</title>
        <authorList>
            <person name="Ramos A.M."/>
            <person name="Usie A."/>
            <person name="Barbosa P."/>
            <person name="Barros P.M."/>
            <person name="Capote T."/>
            <person name="Chaves I."/>
            <person name="Simoes F."/>
            <person name="Abreu I."/>
            <person name="Carrasquinho I."/>
            <person name="Faro C."/>
            <person name="Guimaraes J.B."/>
            <person name="Mendonca D."/>
            <person name="Nobrega F."/>
            <person name="Rodrigues L."/>
            <person name="Saibo N.J.M."/>
            <person name="Varela M.C."/>
            <person name="Egas C."/>
            <person name="Matos J."/>
            <person name="Miguel C.M."/>
            <person name="Oliveira M.M."/>
            <person name="Ricardo C.P."/>
            <person name="Goncalves S."/>
        </authorList>
    </citation>
    <scope>NUCLEOTIDE SEQUENCE [LARGE SCALE GENOMIC DNA]</scope>
    <source>
        <strain evidence="11">cv. HL8</strain>
    </source>
</reference>
<dbReference type="InterPro" id="IPR011050">
    <property type="entry name" value="Pectin_lyase_fold/virulence"/>
</dbReference>
<protein>
    <submittedName>
        <fullName evidence="10">Exopolygalacturonase</fullName>
    </submittedName>
</protein>
<keyword evidence="7" id="KW-0961">Cell wall biogenesis/degradation</keyword>
<feature type="active site" evidence="8">
    <location>
        <position position="94"/>
    </location>
</feature>
<evidence type="ECO:0000256" key="6">
    <source>
        <dbReference type="ARBA" id="ARBA00023295"/>
    </source>
</evidence>
<evidence type="ECO:0000256" key="2">
    <source>
        <dbReference type="ARBA" id="ARBA00008834"/>
    </source>
</evidence>
<dbReference type="EMBL" id="PKMF04000336">
    <property type="protein sequence ID" value="KAK7837104.1"/>
    <property type="molecule type" value="Genomic_DNA"/>
</dbReference>
<dbReference type="SUPFAM" id="SSF51126">
    <property type="entry name" value="Pectin lyase-like"/>
    <property type="match status" value="1"/>
</dbReference>